<proteinExistence type="predicted"/>
<protein>
    <submittedName>
        <fullName evidence="1">Uncharacterized protein</fullName>
    </submittedName>
</protein>
<organism evidence="1 2">
    <name type="scientific">Pleurodeles waltl</name>
    <name type="common">Iberian ribbed newt</name>
    <dbReference type="NCBI Taxonomy" id="8319"/>
    <lineage>
        <taxon>Eukaryota</taxon>
        <taxon>Metazoa</taxon>
        <taxon>Chordata</taxon>
        <taxon>Craniata</taxon>
        <taxon>Vertebrata</taxon>
        <taxon>Euteleostomi</taxon>
        <taxon>Amphibia</taxon>
        <taxon>Batrachia</taxon>
        <taxon>Caudata</taxon>
        <taxon>Salamandroidea</taxon>
        <taxon>Salamandridae</taxon>
        <taxon>Pleurodelinae</taxon>
        <taxon>Pleurodeles</taxon>
    </lineage>
</organism>
<reference evidence="1" key="1">
    <citation type="journal article" date="2022" name="bioRxiv">
        <title>Sequencing and chromosome-scale assembly of the giantPleurodeles waltlgenome.</title>
        <authorList>
            <person name="Brown T."/>
            <person name="Elewa A."/>
            <person name="Iarovenko S."/>
            <person name="Subramanian E."/>
            <person name="Araus A.J."/>
            <person name="Petzold A."/>
            <person name="Susuki M."/>
            <person name="Suzuki K.-i.T."/>
            <person name="Hayashi T."/>
            <person name="Toyoda A."/>
            <person name="Oliveira C."/>
            <person name="Osipova E."/>
            <person name="Leigh N.D."/>
            <person name="Simon A."/>
            <person name="Yun M.H."/>
        </authorList>
    </citation>
    <scope>NUCLEOTIDE SEQUENCE</scope>
    <source>
        <strain evidence="1">20211129_DDA</strain>
        <tissue evidence="1">Liver</tissue>
    </source>
</reference>
<keyword evidence="2" id="KW-1185">Reference proteome</keyword>
<evidence type="ECO:0000313" key="1">
    <source>
        <dbReference type="EMBL" id="KAJ1207368.1"/>
    </source>
</evidence>
<evidence type="ECO:0000313" key="2">
    <source>
        <dbReference type="Proteomes" id="UP001066276"/>
    </source>
</evidence>
<dbReference type="AlphaFoldDB" id="A0AAV7W435"/>
<name>A0AAV7W435_PLEWA</name>
<comment type="caution">
    <text evidence="1">The sequence shown here is derived from an EMBL/GenBank/DDBJ whole genome shotgun (WGS) entry which is preliminary data.</text>
</comment>
<dbReference type="Proteomes" id="UP001066276">
    <property type="component" value="Chromosome 1_2"/>
</dbReference>
<accession>A0AAV7W435</accession>
<dbReference type="PANTHER" id="PTHR33198">
    <property type="entry name" value="ANK_REP_REGION DOMAIN-CONTAINING PROTEIN-RELATED"/>
    <property type="match status" value="1"/>
</dbReference>
<sequence length="167" mass="19481">MLTVFMLTKKKPRQQGQGDLCINALEDLDNYYRPRVCVAVDRYKFFHRKQGKDESVEDYVSALKNLAINCRFGDMHDELIRDQIVMKSSNSNIQDNLWAKGVILLQEVIDIMKRAELTGSCAKEVFNENKSDENIVARVKGKKTSKEHRKKWLGKPELEQKNYRLDE</sequence>
<dbReference type="EMBL" id="JANPWB010000002">
    <property type="protein sequence ID" value="KAJ1207368.1"/>
    <property type="molecule type" value="Genomic_DNA"/>
</dbReference>
<gene>
    <name evidence="1" type="ORF">NDU88_002759</name>
</gene>